<evidence type="ECO:0000313" key="3">
    <source>
        <dbReference type="RefSeq" id="XP_009804346.1"/>
    </source>
</evidence>
<dbReference type="AlphaFoldDB" id="A0A1U7YQV0"/>
<protein>
    <submittedName>
        <fullName evidence="3">Uncharacterized protein LOC104249592</fullName>
    </submittedName>
</protein>
<dbReference type="InterPro" id="IPR000477">
    <property type="entry name" value="RT_dom"/>
</dbReference>
<dbReference type="PANTHER" id="PTHR46890:SF1">
    <property type="entry name" value="REVERSE TRANSCRIPTASE DOMAIN-CONTAINING PROTEIN"/>
    <property type="match status" value="1"/>
</dbReference>
<dbReference type="Pfam" id="PF00078">
    <property type="entry name" value="RVT_1"/>
    <property type="match status" value="1"/>
</dbReference>
<dbReference type="OrthoDB" id="1305336at2759"/>
<dbReference type="STRING" id="4096.A0A1U7YQV0"/>
<feature type="domain" description="Reverse transcriptase" evidence="1">
    <location>
        <begin position="20"/>
        <end position="97"/>
    </location>
</feature>
<accession>A0A1U7YQV0</accession>
<proteinExistence type="predicted"/>
<reference evidence="3" key="2">
    <citation type="submission" date="2025-08" db="UniProtKB">
        <authorList>
            <consortium name="RefSeq"/>
        </authorList>
    </citation>
    <scope>IDENTIFICATION</scope>
    <source>
        <tissue evidence="3">Leaf</tissue>
    </source>
</reference>
<name>A0A1U7YQV0_NICSY</name>
<dbReference type="RefSeq" id="XP_009804346.1">
    <property type="nucleotide sequence ID" value="XM_009806044.1"/>
</dbReference>
<sequence>MAKIQGIFEKSFNATFVGLIPKKVAAKELKDFRPISLVGSIYKIVSKLLTERLKKVVNKLVDVQQMALKDTKQGAWYLCKLDIEKAYDHLNWNFLLDFKKDGRGLRRCDPLSPFLFIIAMEGLNDILKTAQINNWIRGFRMLRVIFILFEAISGLHINWDKNFVYPEVMELQNLAGILGGKIGNLRLCIWECLWGPKASQRDMEWGLREMREEAS</sequence>
<dbReference type="PANTHER" id="PTHR46890">
    <property type="entry name" value="NON-LTR RETROLELEMENT REVERSE TRANSCRIPTASE-LIKE PROTEIN-RELATED"/>
    <property type="match status" value="1"/>
</dbReference>
<evidence type="ECO:0000259" key="1">
    <source>
        <dbReference type="Pfam" id="PF00078"/>
    </source>
</evidence>
<reference evidence="2" key="1">
    <citation type="journal article" date="2013" name="Genome Biol.">
        <title>Reference genomes and transcriptomes of Nicotiana sylvestris and Nicotiana tomentosiformis.</title>
        <authorList>
            <person name="Sierro N."/>
            <person name="Battey J.N."/>
            <person name="Ouadi S."/>
            <person name="Bovet L."/>
            <person name="Goepfert S."/>
            <person name="Bakaher N."/>
            <person name="Peitsch M.C."/>
            <person name="Ivanov N.V."/>
        </authorList>
    </citation>
    <scope>NUCLEOTIDE SEQUENCE [LARGE SCALE GENOMIC DNA]</scope>
</reference>
<evidence type="ECO:0000313" key="2">
    <source>
        <dbReference type="Proteomes" id="UP000189701"/>
    </source>
</evidence>
<dbReference type="InterPro" id="IPR052343">
    <property type="entry name" value="Retrotransposon-Effector_Assoc"/>
</dbReference>
<gene>
    <name evidence="3" type="primary">LOC104249592</name>
</gene>
<dbReference type="eggNOG" id="KOG1075">
    <property type="taxonomic scope" value="Eukaryota"/>
</dbReference>
<organism evidence="2 3">
    <name type="scientific">Nicotiana sylvestris</name>
    <name type="common">Wood tobacco</name>
    <name type="synonym">South American tobacco</name>
    <dbReference type="NCBI Taxonomy" id="4096"/>
    <lineage>
        <taxon>Eukaryota</taxon>
        <taxon>Viridiplantae</taxon>
        <taxon>Streptophyta</taxon>
        <taxon>Embryophyta</taxon>
        <taxon>Tracheophyta</taxon>
        <taxon>Spermatophyta</taxon>
        <taxon>Magnoliopsida</taxon>
        <taxon>eudicotyledons</taxon>
        <taxon>Gunneridae</taxon>
        <taxon>Pentapetalae</taxon>
        <taxon>asterids</taxon>
        <taxon>lamiids</taxon>
        <taxon>Solanales</taxon>
        <taxon>Solanaceae</taxon>
        <taxon>Nicotianoideae</taxon>
        <taxon>Nicotianeae</taxon>
        <taxon>Nicotiana</taxon>
    </lineage>
</organism>
<keyword evidence="2" id="KW-1185">Reference proteome</keyword>
<dbReference type="Proteomes" id="UP000189701">
    <property type="component" value="Unplaced"/>
</dbReference>